<dbReference type="EMBL" id="KI299447">
    <property type="protein sequence ID" value="ERZ97643.1"/>
    <property type="molecule type" value="Genomic_DNA"/>
</dbReference>
<organism evidence="1">
    <name type="scientific">Rhizophagus irregularis (strain DAOM 181602 / DAOM 197198 / MUCL 43194)</name>
    <name type="common">Arbuscular mycorrhizal fungus</name>
    <name type="synonym">Glomus intraradices</name>
    <dbReference type="NCBI Taxonomy" id="747089"/>
    <lineage>
        <taxon>Eukaryota</taxon>
        <taxon>Fungi</taxon>
        <taxon>Fungi incertae sedis</taxon>
        <taxon>Mucoromycota</taxon>
        <taxon>Glomeromycotina</taxon>
        <taxon>Glomeromycetes</taxon>
        <taxon>Glomerales</taxon>
        <taxon>Glomeraceae</taxon>
        <taxon>Rhizophagus</taxon>
    </lineage>
</organism>
<name>U9SNW6_RHIID</name>
<proteinExistence type="predicted"/>
<accession>U9SNW6</accession>
<protein>
    <submittedName>
        <fullName evidence="1">Uncharacterized protein</fullName>
    </submittedName>
</protein>
<sequence>MHVPYFMRRLKEKGLSLRLFSTSSIEKKNHDQVRLFFRGTTMGGGMGFST</sequence>
<gene>
    <name evidence="1" type="ORF">GLOINDRAFT_11372</name>
</gene>
<evidence type="ECO:0000313" key="1">
    <source>
        <dbReference type="EMBL" id="ERZ97643.1"/>
    </source>
</evidence>
<reference evidence="1" key="1">
    <citation type="submission" date="2013-07" db="EMBL/GenBank/DDBJ databases">
        <title>The genome of an arbuscular mycorrhizal fungus provides insights into the evolution of the oldest plant symbiosis.</title>
        <authorList>
            <consortium name="DOE Joint Genome Institute"/>
            <person name="Tisserant E."/>
            <person name="Malbreil M."/>
            <person name="Kuo A."/>
            <person name="Kohler A."/>
            <person name="Symeonidi A."/>
            <person name="Balestrini R."/>
            <person name="Charron P."/>
            <person name="Duensing N."/>
            <person name="Frei-dit-Frey N."/>
            <person name="Gianinazzi-Pearson V."/>
            <person name="Gilbert B."/>
            <person name="Handa Y."/>
            <person name="Hijri M."/>
            <person name="Kaul R."/>
            <person name="Kawaguchi M."/>
            <person name="Krajinski F."/>
            <person name="Lammers P."/>
            <person name="Lapierre D."/>
            <person name="Masclaux F.G."/>
            <person name="Murat C."/>
            <person name="Morin E."/>
            <person name="Ndikumana S."/>
            <person name="Pagni M."/>
            <person name="Petitpierre D."/>
            <person name="Requena N."/>
            <person name="Rosikiewicz P."/>
            <person name="Riley R."/>
            <person name="Saito K."/>
            <person name="San Clemente H."/>
            <person name="Shapiro H."/>
            <person name="van Tuinen D."/>
            <person name="Becard G."/>
            <person name="Bonfante P."/>
            <person name="Paszkowski U."/>
            <person name="Shachar-Hill Y."/>
            <person name="Young J.P."/>
            <person name="Sanders I.R."/>
            <person name="Henrissat B."/>
            <person name="Rensing S.A."/>
            <person name="Grigoriev I.V."/>
            <person name="Corradi N."/>
            <person name="Roux C."/>
            <person name="Martin F."/>
        </authorList>
    </citation>
    <scope>NUCLEOTIDE SEQUENCE</scope>
    <source>
        <strain evidence="1">DAOM 197198</strain>
    </source>
</reference>
<dbReference type="AlphaFoldDB" id="U9SNW6"/>
<dbReference type="HOGENOM" id="CLU_3125797_0_0_1"/>